<dbReference type="AlphaFoldDB" id="A0A109RF40"/>
<dbReference type="RefSeq" id="WP_060778833.1">
    <property type="nucleotide sequence ID" value="NZ_CAJHLF010000004.1"/>
</dbReference>
<dbReference type="Pfam" id="PF00923">
    <property type="entry name" value="TAL_FSA"/>
    <property type="match status" value="1"/>
</dbReference>
<evidence type="ECO:0000313" key="6">
    <source>
        <dbReference type="Proteomes" id="UP000594771"/>
    </source>
</evidence>
<dbReference type="GO" id="GO:0005737">
    <property type="term" value="C:cytoplasm"/>
    <property type="evidence" value="ECO:0007669"/>
    <property type="project" value="UniProtKB-SubCell"/>
</dbReference>
<protein>
    <submittedName>
        <fullName evidence="5">Fructose-6-phosphate aldolase</fullName>
        <ecNumber evidence="4">4.1.2.-</ecNumber>
    </submittedName>
</protein>
<dbReference type="InterPro" id="IPR033919">
    <property type="entry name" value="TSA/FSA_arc/bac"/>
</dbReference>
<evidence type="ECO:0000256" key="1">
    <source>
        <dbReference type="ARBA" id="ARBA00004496"/>
    </source>
</evidence>
<sequence>MKLVLDTANLDKIKDYVTYLPVEGVTTNPSILKKAGDIDVVERLNAIQEVIGLDKDLHVQVVAKDYEGIVKDAHAILEAVNDRVCVKIPVNKEGLRAIKTLKAEGVRITATGIYSKIQALLAAELGADFLAPYVNRMLNLDTDPYEVISSVSYQLARTNSDTEIIAASFKNINQVTSALEAGAQYITVGDDVVDKFVENANIEKAVSDFSADWTAVHDRDSFV</sequence>
<dbReference type="EMBL" id="CP065662">
    <property type="protein sequence ID" value="QPS01891.1"/>
    <property type="molecule type" value="Genomic_DNA"/>
</dbReference>
<dbReference type="GeneID" id="35767275"/>
<dbReference type="OrthoDB" id="9807051at2"/>
<evidence type="ECO:0000256" key="3">
    <source>
        <dbReference type="ARBA" id="ARBA00023270"/>
    </source>
</evidence>
<keyword evidence="7" id="KW-1185">Reference proteome</keyword>
<dbReference type="InterPro" id="IPR001585">
    <property type="entry name" value="TAL/FSA"/>
</dbReference>
<dbReference type="GO" id="GO:0016832">
    <property type="term" value="F:aldehyde-lyase activity"/>
    <property type="evidence" value="ECO:0007669"/>
    <property type="project" value="InterPro"/>
</dbReference>
<dbReference type="InterPro" id="IPR018225">
    <property type="entry name" value="Transaldolase_AS"/>
</dbReference>
<dbReference type="FunFam" id="3.20.20.70:FF:000018">
    <property type="entry name" value="Probable transaldolase"/>
    <property type="match status" value="1"/>
</dbReference>
<dbReference type="SUPFAM" id="SSF51569">
    <property type="entry name" value="Aldolase"/>
    <property type="match status" value="1"/>
</dbReference>
<dbReference type="CDD" id="cd00956">
    <property type="entry name" value="Transaldolase_FSA"/>
    <property type="match status" value="1"/>
</dbReference>
<evidence type="ECO:0000313" key="5">
    <source>
        <dbReference type="EMBL" id="QPS01891.1"/>
    </source>
</evidence>
<gene>
    <name evidence="5" type="ORF">I6G68_02110</name>
    <name evidence="4" type="ORF">ODY43_02750</name>
</gene>
<dbReference type="PANTHER" id="PTHR10683">
    <property type="entry name" value="TRANSALDOLASE"/>
    <property type="match status" value="1"/>
</dbReference>
<proteinExistence type="predicted"/>
<evidence type="ECO:0000313" key="7">
    <source>
        <dbReference type="Proteomes" id="UP001069145"/>
    </source>
</evidence>
<comment type="subcellular location">
    <subcellularLocation>
        <location evidence="1">Cytoplasm</location>
    </subcellularLocation>
</comment>
<dbReference type="InterPro" id="IPR013785">
    <property type="entry name" value="Aldolase_TIM"/>
</dbReference>
<organism evidence="5 6">
    <name type="scientific">Aerococcus urinae</name>
    <dbReference type="NCBI Taxonomy" id="1376"/>
    <lineage>
        <taxon>Bacteria</taxon>
        <taxon>Bacillati</taxon>
        <taxon>Bacillota</taxon>
        <taxon>Bacilli</taxon>
        <taxon>Lactobacillales</taxon>
        <taxon>Aerococcaceae</taxon>
        <taxon>Aerococcus</taxon>
    </lineage>
</organism>
<keyword evidence="3" id="KW-0704">Schiff base</keyword>
<accession>A0A109RF40</accession>
<keyword evidence="2" id="KW-0963">Cytoplasm</keyword>
<dbReference type="Proteomes" id="UP000594771">
    <property type="component" value="Chromosome"/>
</dbReference>
<dbReference type="KEGG" id="aun:AWM73_07905"/>
<evidence type="ECO:0000256" key="2">
    <source>
        <dbReference type="ARBA" id="ARBA00022490"/>
    </source>
</evidence>
<reference evidence="5 6" key="1">
    <citation type="submission" date="2020-12" db="EMBL/GenBank/DDBJ databases">
        <title>FDA dAtabase for Regulatory Grade micrObial Sequences (FDA-ARGOS): Supporting development and validation of Infectious Disease Dx tests.</title>
        <authorList>
            <person name="Sproer C."/>
            <person name="Gronow S."/>
            <person name="Severitt S."/>
            <person name="Schroder I."/>
            <person name="Tallon L."/>
            <person name="Sadzewicz L."/>
            <person name="Zhao X."/>
            <person name="Boylan J."/>
            <person name="Ott S."/>
            <person name="Bowen H."/>
            <person name="Vavikolanu K."/>
            <person name="Mehta A."/>
            <person name="Aluvathingal J."/>
            <person name="Nadendla S."/>
            <person name="Lowell S."/>
            <person name="Myers T."/>
            <person name="Yan Y."/>
            <person name="Sichtig H."/>
        </authorList>
    </citation>
    <scope>NUCLEOTIDE SEQUENCE [LARGE SCALE GENOMIC DNA]</scope>
    <source>
        <strain evidence="5 6">FDAARGOS_911</strain>
    </source>
</reference>
<keyword evidence="4" id="KW-0456">Lyase</keyword>
<dbReference type="Gene3D" id="3.20.20.70">
    <property type="entry name" value="Aldolase class I"/>
    <property type="match status" value="1"/>
</dbReference>
<dbReference type="NCBIfam" id="NF009299">
    <property type="entry name" value="PRK12656.1"/>
    <property type="match status" value="1"/>
</dbReference>
<dbReference type="PANTHER" id="PTHR10683:SF28">
    <property type="entry name" value="TRANSALDOLASE C"/>
    <property type="match status" value="1"/>
</dbReference>
<reference evidence="4" key="2">
    <citation type="submission" date="2022-09" db="EMBL/GenBank/DDBJ databases">
        <title>Aerococcus urinae taxonomy study.</title>
        <authorList>
            <person name="Christensen J."/>
            <person name="Senneby E."/>
        </authorList>
    </citation>
    <scope>NUCLEOTIDE SEQUENCE</scope>
    <source>
        <strain evidence="4">NLD-066-U95</strain>
    </source>
</reference>
<dbReference type="PROSITE" id="PS01054">
    <property type="entry name" value="TRANSALDOLASE_1"/>
    <property type="match status" value="1"/>
</dbReference>
<dbReference type="Proteomes" id="UP001069145">
    <property type="component" value="Unassembled WGS sequence"/>
</dbReference>
<dbReference type="GO" id="GO:0005975">
    <property type="term" value="P:carbohydrate metabolic process"/>
    <property type="evidence" value="ECO:0007669"/>
    <property type="project" value="InterPro"/>
</dbReference>
<dbReference type="EC" id="4.1.2.-" evidence="4"/>
<name>A0A109RF40_9LACT</name>
<dbReference type="EMBL" id="JAOTML010000002">
    <property type="protein sequence ID" value="MCY3052897.1"/>
    <property type="molecule type" value="Genomic_DNA"/>
</dbReference>
<evidence type="ECO:0000313" key="4">
    <source>
        <dbReference type="EMBL" id="MCY3052897.1"/>
    </source>
</evidence>